<dbReference type="EMBL" id="JAEVLS010000001">
    <property type="protein sequence ID" value="MBM0104017.1"/>
    <property type="molecule type" value="Genomic_DNA"/>
</dbReference>
<evidence type="ECO:0000256" key="6">
    <source>
        <dbReference type="ARBA" id="ARBA00023004"/>
    </source>
</evidence>
<dbReference type="PROSITE" id="PS52016">
    <property type="entry name" value="TONB_DEPENDENT_REC_3"/>
    <property type="match status" value="1"/>
</dbReference>
<keyword evidence="3 11" id="KW-1134">Transmembrane beta strand</keyword>
<keyword evidence="13" id="KW-0732">Signal</keyword>
<comment type="caution">
    <text evidence="16">The sequence shown here is derived from an EMBL/GenBank/DDBJ whole genome shotgun (WGS) entry which is preliminary data.</text>
</comment>
<dbReference type="Pfam" id="PF07715">
    <property type="entry name" value="Plug"/>
    <property type="match status" value="1"/>
</dbReference>
<accession>A0ABS1WSR5</accession>
<evidence type="ECO:0000259" key="14">
    <source>
        <dbReference type="Pfam" id="PF00593"/>
    </source>
</evidence>
<keyword evidence="7" id="KW-0406">Ion transport</keyword>
<keyword evidence="5 11" id="KW-0812">Transmembrane</keyword>
<dbReference type="InterPro" id="IPR036942">
    <property type="entry name" value="Beta-barrel_TonB_sf"/>
</dbReference>
<dbReference type="InterPro" id="IPR012910">
    <property type="entry name" value="Plug_dom"/>
</dbReference>
<dbReference type="InterPro" id="IPR039426">
    <property type="entry name" value="TonB-dep_rcpt-like"/>
</dbReference>
<keyword evidence="9 11" id="KW-0472">Membrane</keyword>
<dbReference type="PANTHER" id="PTHR32552:SF81">
    <property type="entry name" value="TONB-DEPENDENT OUTER MEMBRANE RECEPTOR"/>
    <property type="match status" value="1"/>
</dbReference>
<evidence type="ECO:0000256" key="9">
    <source>
        <dbReference type="ARBA" id="ARBA00023136"/>
    </source>
</evidence>
<feature type="signal peptide" evidence="13">
    <location>
        <begin position="1"/>
        <end position="27"/>
    </location>
</feature>
<evidence type="ECO:0000256" key="13">
    <source>
        <dbReference type="SAM" id="SignalP"/>
    </source>
</evidence>
<dbReference type="Pfam" id="PF00593">
    <property type="entry name" value="TonB_dep_Rec_b-barrel"/>
    <property type="match status" value="1"/>
</dbReference>
<dbReference type="RefSeq" id="WP_203165964.1">
    <property type="nucleotide sequence ID" value="NZ_JAEVLS010000001.1"/>
</dbReference>
<dbReference type="SUPFAM" id="SSF56935">
    <property type="entry name" value="Porins"/>
    <property type="match status" value="1"/>
</dbReference>
<keyword evidence="2 11" id="KW-0813">Transport</keyword>
<evidence type="ECO:0000256" key="1">
    <source>
        <dbReference type="ARBA" id="ARBA00004571"/>
    </source>
</evidence>
<evidence type="ECO:0000259" key="15">
    <source>
        <dbReference type="Pfam" id="PF07715"/>
    </source>
</evidence>
<evidence type="ECO:0000256" key="10">
    <source>
        <dbReference type="ARBA" id="ARBA00023237"/>
    </source>
</evidence>
<evidence type="ECO:0000256" key="8">
    <source>
        <dbReference type="ARBA" id="ARBA00023077"/>
    </source>
</evidence>
<evidence type="ECO:0000256" key="3">
    <source>
        <dbReference type="ARBA" id="ARBA00022452"/>
    </source>
</evidence>
<keyword evidence="17" id="KW-1185">Reference proteome</keyword>
<proteinExistence type="inferred from homology"/>
<keyword evidence="8 12" id="KW-0798">TonB box</keyword>
<evidence type="ECO:0000256" key="12">
    <source>
        <dbReference type="RuleBase" id="RU003357"/>
    </source>
</evidence>
<evidence type="ECO:0000256" key="4">
    <source>
        <dbReference type="ARBA" id="ARBA00022496"/>
    </source>
</evidence>
<evidence type="ECO:0000256" key="11">
    <source>
        <dbReference type="PROSITE-ProRule" id="PRU01360"/>
    </source>
</evidence>
<keyword evidence="4" id="KW-0410">Iron transport</keyword>
<dbReference type="CDD" id="cd01347">
    <property type="entry name" value="ligand_gated_channel"/>
    <property type="match status" value="1"/>
</dbReference>
<keyword evidence="6" id="KW-0408">Iron</keyword>
<evidence type="ECO:0000256" key="7">
    <source>
        <dbReference type="ARBA" id="ARBA00023065"/>
    </source>
</evidence>
<organism evidence="16 17">
    <name type="scientific">Steroidobacter gossypii</name>
    <dbReference type="NCBI Taxonomy" id="2805490"/>
    <lineage>
        <taxon>Bacteria</taxon>
        <taxon>Pseudomonadati</taxon>
        <taxon>Pseudomonadota</taxon>
        <taxon>Gammaproteobacteria</taxon>
        <taxon>Steroidobacterales</taxon>
        <taxon>Steroidobacteraceae</taxon>
        <taxon>Steroidobacter</taxon>
    </lineage>
</organism>
<gene>
    <name evidence="16" type="ORF">JM946_04645</name>
</gene>
<comment type="similarity">
    <text evidence="11 12">Belongs to the TonB-dependent receptor family.</text>
</comment>
<keyword evidence="10 11" id="KW-0998">Cell outer membrane</keyword>
<evidence type="ECO:0000256" key="5">
    <source>
        <dbReference type="ARBA" id="ARBA00022692"/>
    </source>
</evidence>
<name>A0ABS1WSR5_9GAMM</name>
<comment type="subcellular location">
    <subcellularLocation>
        <location evidence="1 11">Cell outer membrane</location>
        <topology evidence="1 11">Multi-pass membrane protein</topology>
    </subcellularLocation>
</comment>
<dbReference type="Proteomes" id="UP000661077">
    <property type="component" value="Unassembled WGS sequence"/>
</dbReference>
<keyword evidence="16" id="KW-0675">Receptor</keyword>
<protein>
    <submittedName>
        <fullName evidence="16">TonB-dependent receptor</fullName>
    </submittedName>
</protein>
<dbReference type="Gene3D" id="2.40.170.20">
    <property type="entry name" value="TonB-dependent receptor, beta-barrel domain"/>
    <property type="match status" value="1"/>
</dbReference>
<reference evidence="16 17" key="1">
    <citation type="journal article" date="2021" name="Int. J. Syst. Evol. Microbiol.">
        <title>Steroidobacter gossypii sp. nov., isolated from soil of cotton cropping field.</title>
        <authorList>
            <person name="Huang R."/>
            <person name="Yang S."/>
            <person name="Zhen C."/>
            <person name="Liu W."/>
        </authorList>
    </citation>
    <scope>NUCLEOTIDE SEQUENCE [LARGE SCALE GENOMIC DNA]</scope>
    <source>
        <strain evidence="16 17">S1-65</strain>
    </source>
</reference>
<dbReference type="PANTHER" id="PTHR32552">
    <property type="entry name" value="FERRICHROME IRON RECEPTOR-RELATED"/>
    <property type="match status" value="1"/>
</dbReference>
<feature type="domain" description="TonB-dependent receptor-like beta-barrel" evidence="14">
    <location>
        <begin position="271"/>
        <end position="726"/>
    </location>
</feature>
<sequence>MSAFASCGARLSIAAILATQLPLPANAQSASAGSDESASGIESVVVTARRREESLQDVPVAISALTADQLQTQNVRTLEDMTAFAPNIKVNAGRATSSTINAYIRGVGQNDPLWGFEPGVGIYIDDVYIARPQGALLDVYDVERIEVLRGPQGTLYGKNTIAGAIKYVTRDIATSEPTLNVSATGGSYNQREIKVGGSIPVVDEHIFLGAAVAYLRRDGYGEIVDDGRARLYNRVGQDVSDKDVLAARANATFVWGDSSRLRILADTVQDNSNATGGQRLNNLTAAGIFHPRLNHRYDQRTDMPVDRDRFINKGVAATYTQTLTDALDLKLVGAYREGDGRQFIDFDELNANLFQVPAQYSDDQTSGEAQLTYTSDRVKGVAGVYYFTGQAEGAFDASLGSLGLTSLTKGSVDTDSIAVYFDTTWSLTDRLNLNVGARWNEDDKEARVFVAQYRGVLAPDATLFDENNLPPGFSLVAVQSNYTNDRSFSNVSPRLGMDFRLDDDLMLYFSYAQGFKSGGFDMRGNQLANPTTVNGYDAETADNFEVGMKSTWFEDTLQLNLTAFYTPYEDIQITTQQFVLLNGNPTNATAVLNAGKQVNQGVELETMWRPLSALTLVLNVGYLDAEFEEFFTACPTPTPGCRLDISGLNQPINSPDWTTFLGATYEWSLGAGDMTLHAGYQYRSATKVANTTASITDQDAYDILDLGIAYTTADERWRFAVDGKNILDEEYRVAGYDFGAVGPTGGFSQIGFYGPPRTVSVTATYRY</sequence>
<evidence type="ECO:0000256" key="2">
    <source>
        <dbReference type="ARBA" id="ARBA00022448"/>
    </source>
</evidence>
<evidence type="ECO:0000313" key="17">
    <source>
        <dbReference type="Proteomes" id="UP000661077"/>
    </source>
</evidence>
<evidence type="ECO:0000313" key="16">
    <source>
        <dbReference type="EMBL" id="MBM0104017.1"/>
    </source>
</evidence>
<feature type="chain" id="PRO_5045166315" evidence="13">
    <location>
        <begin position="28"/>
        <end position="767"/>
    </location>
</feature>
<dbReference type="InterPro" id="IPR000531">
    <property type="entry name" value="Beta-barrel_TonB"/>
</dbReference>
<feature type="domain" description="TonB-dependent receptor plug" evidence="15">
    <location>
        <begin position="55"/>
        <end position="164"/>
    </location>
</feature>